<evidence type="ECO:0000313" key="8">
    <source>
        <dbReference type="EMBL" id="KAF2666523.1"/>
    </source>
</evidence>
<reference evidence="8" key="1">
    <citation type="journal article" date="2020" name="Stud. Mycol.">
        <title>101 Dothideomycetes genomes: a test case for predicting lifestyles and emergence of pathogens.</title>
        <authorList>
            <person name="Haridas S."/>
            <person name="Albert R."/>
            <person name="Binder M."/>
            <person name="Bloem J."/>
            <person name="Labutti K."/>
            <person name="Salamov A."/>
            <person name="Andreopoulos B."/>
            <person name="Baker S."/>
            <person name="Barry K."/>
            <person name="Bills G."/>
            <person name="Bluhm B."/>
            <person name="Cannon C."/>
            <person name="Castanera R."/>
            <person name="Culley D."/>
            <person name="Daum C."/>
            <person name="Ezra D."/>
            <person name="Gonzalez J."/>
            <person name="Henrissat B."/>
            <person name="Kuo A."/>
            <person name="Liang C."/>
            <person name="Lipzen A."/>
            <person name="Lutzoni F."/>
            <person name="Magnuson J."/>
            <person name="Mondo S."/>
            <person name="Nolan M."/>
            <person name="Ohm R."/>
            <person name="Pangilinan J."/>
            <person name="Park H.-J."/>
            <person name="Ramirez L."/>
            <person name="Alfaro M."/>
            <person name="Sun H."/>
            <person name="Tritt A."/>
            <person name="Yoshinaga Y."/>
            <person name="Zwiers L.-H."/>
            <person name="Turgeon B."/>
            <person name="Goodwin S."/>
            <person name="Spatafora J."/>
            <person name="Crous P."/>
            <person name="Grigoriev I."/>
        </authorList>
    </citation>
    <scope>NUCLEOTIDE SEQUENCE</scope>
    <source>
        <strain evidence="8">CBS 115976</strain>
    </source>
</reference>
<keyword evidence="7" id="KW-0732">Signal</keyword>
<dbReference type="Proteomes" id="UP000799302">
    <property type="component" value="Unassembled WGS sequence"/>
</dbReference>
<dbReference type="GO" id="GO:0071944">
    <property type="term" value="C:cell periphery"/>
    <property type="evidence" value="ECO:0007669"/>
    <property type="project" value="UniProtKB-ARBA"/>
</dbReference>
<comment type="subcellular location">
    <subcellularLocation>
        <location evidence="1">Membrane</location>
        <topology evidence="1">Single-pass membrane protein</topology>
    </subcellularLocation>
</comment>
<feature type="region of interest" description="Disordered" evidence="5">
    <location>
        <begin position="120"/>
        <end position="150"/>
    </location>
</feature>
<feature type="compositionally biased region" description="Polar residues" evidence="5">
    <location>
        <begin position="301"/>
        <end position="319"/>
    </location>
</feature>
<evidence type="ECO:0000313" key="9">
    <source>
        <dbReference type="Proteomes" id="UP000799302"/>
    </source>
</evidence>
<dbReference type="OrthoDB" id="5311469at2759"/>
<keyword evidence="2 6" id="KW-0812">Transmembrane</keyword>
<protein>
    <recommendedName>
        <fullName evidence="10">Extracellular membrane protein CFEM domain-containing protein</fullName>
    </recommendedName>
</protein>
<evidence type="ECO:0000256" key="1">
    <source>
        <dbReference type="ARBA" id="ARBA00004167"/>
    </source>
</evidence>
<dbReference type="EMBL" id="MU004238">
    <property type="protein sequence ID" value="KAF2666523.1"/>
    <property type="molecule type" value="Genomic_DNA"/>
</dbReference>
<dbReference type="InterPro" id="IPR051694">
    <property type="entry name" value="Immunoregulatory_rcpt-like"/>
</dbReference>
<dbReference type="PANTHER" id="PTHR15549:SF30">
    <property type="entry name" value="MID2 DOMAIN-CONTAINING PROTEIN"/>
    <property type="match status" value="1"/>
</dbReference>
<feature type="signal peptide" evidence="7">
    <location>
        <begin position="1"/>
        <end position="28"/>
    </location>
</feature>
<evidence type="ECO:0000256" key="3">
    <source>
        <dbReference type="ARBA" id="ARBA00022989"/>
    </source>
</evidence>
<feature type="transmembrane region" description="Helical" evidence="6">
    <location>
        <begin position="196"/>
        <end position="218"/>
    </location>
</feature>
<dbReference type="PANTHER" id="PTHR15549">
    <property type="entry name" value="PAIRED IMMUNOGLOBULIN-LIKE TYPE 2 RECEPTOR"/>
    <property type="match status" value="1"/>
</dbReference>
<gene>
    <name evidence="8" type="ORF">BT63DRAFT_310919</name>
</gene>
<evidence type="ECO:0000256" key="5">
    <source>
        <dbReference type="SAM" id="MobiDB-lite"/>
    </source>
</evidence>
<sequence length="356" mass="37191">MTRSGGSFKSIIRHLQLLLLLASDIVLAVQYPAAQPCFDSASASAGCDESASGAIFNACACANTGNWLGLSAACIEANDKTDSLSAIYSSLQTNCAGTNNPIAYSLDQWLAAAGGSGTTTTTSQAKTSSQPVTVASNSHTTSSQVPSSVTGSSSASVVTSIQSGSTVVATLGPLSTTSASPAPSPTSKSKLNTQSIVGIAIGIPCFLALLALLGFILWRARKQKKESLMQEEVVAYNPYYYSGEATVVTTKSRHSTTPTLVRDSVSQLGQPKYSDYRASPGSYATDQPELISHPRPDGVSQADQQRCSGYWTPSGTYFSDQPGFASDPQSDPVELQAPVTRPVEMPDQSAHGPVWR</sequence>
<keyword evidence="9" id="KW-1185">Reference proteome</keyword>
<evidence type="ECO:0000256" key="2">
    <source>
        <dbReference type="ARBA" id="ARBA00022692"/>
    </source>
</evidence>
<evidence type="ECO:0000256" key="4">
    <source>
        <dbReference type="ARBA" id="ARBA00023136"/>
    </source>
</evidence>
<proteinExistence type="predicted"/>
<dbReference type="GO" id="GO:0016020">
    <property type="term" value="C:membrane"/>
    <property type="evidence" value="ECO:0007669"/>
    <property type="project" value="UniProtKB-SubCell"/>
</dbReference>
<keyword evidence="4 6" id="KW-0472">Membrane</keyword>
<name>A0A6A6U5G1_9PEZI</name>
<accession>A0A6A6U5G1</accession>
<keyword evidence="3 6" id="KW-1133">Transmembrane helix</keyword>
<dbReference type="AlphaFoldDB" id="A0A6A6U5G1"/>
<evidence type="ECO:0000256" key="6">
    <source>
        <dbReference type="SAM" id="Phobius"/>
    </source>
</evidence>
<feature type="region of interest" description="Disordered" evidence="5">
    <location>
        <begin position="271"/>
        <end position="356"/>
    </location>
</feature>
<feature type="chain" id="PRO_5025564299" description="Extracellular membrane protein CFEM domain-containing protein" evidence="7">
    <location>
        <begin position="29"/>
        <end position="356"/>
    </location>
</feature>
<organism evidence="8 9">
    <name type="scientific">Microthyrium microscopicum</name>
    <dbReference type="NCBI Taxonomy" id="703497"/>
    <lineage>
        <taxon>Eukaryota</taxon>
        <taxon>Fungi</taxon>
        <taxon>Dikarya</taxon>
        <taxon>Ascomycota</taxon>
        <taxon>Pezizomycotina</taxon>
        <taxon>Dothideomycetes</taxon>
        <taxon>Dothideomycetes incertae sedis</taxon>
        <taxon>Microthyriales</taxon>
        <taxon>Microthyriaceae</taxon>
        <taxon>Microthyrium</taxon>
    </lineage>
</organism>
<evidence type="ECO:0000256" key="7">
    <source>
        <dbReference type="SAM" id="SignalP"/>
    </source>
</evidence>
<evidence type="ECO:0008006" key="10">
    <source>
        <dbReference type="Google" id="ProtNLM"/>
    </source>
</evidence>